<dbReference type="AlphaFoldDB" id="G0L690"/>
<protein>
    <submittedName>
        <fullName evidence="1">Uncharacterized protein</fullName>
    </submittedName>
</protein>
<reference evidence="2" key="1">
    <citation type="submission" date="2009-07" db="EMBL/GenBank/DDBJ databases">
        <title>Complete genome sequence of Zobellia galactanivorans Dsij.</title>
        <authorList>
            <consortium name="Genoscope - CEA"/>
        </authorList>
    </citation>
    <scope>NUCLEOTIDE SEQUENCE [LARGE SCALE GENOMIC DNA]</scope>
    <source>
        <strain evidence="2">DSM 12802 / CCUG 47099 / CIP 106680 / NCIMB 13871 / Dsij</strain>
    </source>
</reference>
<organism evidence="1 2">
    <name type="scientific">Zobellia galactanivorans (strain DSM 12802 / CCUG 47099 / CIP 106680 / NCIMB 13871 / Dsij)</name>
    <dbReference type="NCBI Taxonomy" id="63186"/>
    <lineage>
        <taxon>Bacteria</taxon>
        <taxon>Pseudomonadati</taxon>
        <taxon>Bacteroidota</taxon>
        <taxon>Flavobacteriia</taxon>
        <taxon>Flavobacteriales</taxon>
        <taxon>Flavobacteriaceae</taxon>
        <taxon>Zobellia</taxon>
    </lineage>
</organism>
<reference evidence="1 2" key="2">
    <citation type="journal article" date="2012" name="Environ. Microbiol.">
        <title>Characterization of the first alginolytic operons in a marine bacterium: from their emergence in marine Flavobacteriia to their independent transfers to marine Proteobacteria and human gut Bacteroides.</title>
        <authorList>
            <person name="Thomas F."/>
            <person name="Barbeyron T."/>
            <person name="Tonon T."/>
            <person name="Genicot S."/>
            <person name="Czjzek M."/>
            <person name="Michel G."/>
        </authorList>
    </citation>
    <scope>NUCLEOTIDE SEQUENCE [LARGE SCALE GENOMIC DNA]</scope>
    <source>
        <strain evidence="2">DSM 12802 / CCUG 47099 / CIP 106680 / NCIMB 13871 / Dsij</strain>
    </source>
</reference>
<evidence type="ECO:0000313" key="2">
    <source>
        <dbReference type="Proteomes" id="UP000008898"/>
    </source>
</evidence>
<dbReference type="KEGG" id="zga:ZOBELLIA_2635"/>
<keyword evidence="2" id="KW-1185">Reference proteome</keyword>
<name>G0L690_ZOBGA</name>
<dbReference type="EMBL" id="FP476056">
    <property type="protein sequence ID" value="CAZ96785.1"/>
    <property type="molecule type" value="Genomic_DNA"/>
</dbReference>
<dbReference type="OrthoDB" id="9887107at2"/>
<accession>G0L690</accession>
<sequence>MEVYKLELDILSGGQNPQFEIGPYEFMGLFHTIEALDESATDGFFDGLGFRGFVLSKGERLRCTVQKTIIKIEEGPETRYKRGDDGLIRELFELVRKYDPDRRYEHLIAMAAKEYRS</sequence>
<evidence type="ECO:0000313" key="1">
    <source>
        <dbReference type="EMBL" id="CAZ96785.1"/>
    </source>
</evidence>
<dbReference type="HOGENOM" id="CLU_2083977_0_0_10"/>
<dbReference type="Proteomes" id="UP000008898">
    <property type="component" value="Chromosome"/>
</dbReference>
<proteinExistence type="predicted"/>
<dbReference type="RefSeq" id="WP_013993981.1">
    <property type="nucleotide sequence ID" value="NC_015844.1"/>
</dbReference>
<gene>
    <name evidence="1" type="ordered locus">zobellia_2635</name>
</gene>